<proteinExistence type="predicted"/>
<dbReference type="KEGG" id="sdyn:Mal52_31810"/>
<protein>
    <submittedName>
        <fullName evidence="1">Uncharacterized protein</fullName>
    </submittedName>
</protein>
<sequence length="69" mass="7728">MSISQRDEDLTRIVQLESTGQLKRLFAYVGILTRNSGTKISVVSRTAFPRETVMVAKIPDIAGPRCEEF</sequence>
<accession>A0A517ZQG3</accession>
<dbReference type="Proteomes" id="UP000319383">
    <property type="component" value="Chromosome"/>
</dbReference>
<gene>
    <name evidence="1" type="ORF">Mal52_31810</name>
</gene>
<organism evidence="1 2">
    <name type="scientific">Symmachiella dynata</name>
    <dbReference type="NCBI Taxonomy" id="2527995"/>
    <lineage>
        <taxon>Bacteria</taxon>
        <taxon>Pseudomonadati</taxon>
        <taxon>Planctomycetota</taxon>
        <taxon>Planctomycetia</taxon>
        <taxon>Planctomycetales</taxon>
        <taxon>Planctomycetaceae</taxon>
        <taxon>Symmachiella</taxon>
    </lineage>
</organism>
<evidence type="ECO:0000313" key="1">
    <source>
        <dbReference type="EMBL" id="QDU44695.1"/>
    </source>
</evidence>
<dbReference type="EMBL" id="CP036276">
    <property type="protein sequence ID" value="QDU44695.1"/>
    <property type="molecule type" value="Genomic_DNA"/>
</dbReference>
<reference evidence="1 2" key="1">
    <citation type="submission" date="2019-02" db="EMBL/GenBank/DDBJ databases">
        <title>Deep-cultivation of Planctomycetes and their phenomic and genomic characterization uncovers novel biology.</title>
        <authorList>
            <person name="Wiegand S."/>
            <person name="Jogler M."/>
            <person name="Boedeker C."/>
            <person name="Pinto D."/>
            <person name="Vollmers J."/>
            <person name="Rivas-Marin E."/>
            <person name="Kohn T."/>
            <person name="Peeters S.H."/>
            <person name="Heuer A."/>
            <person name="Rast P."/>
            <person name="Oberbeckmann S."/>
            <person name="Bunk B."/>
            <person name="Jeske O."/>
            <person name="Meyerdierks A."/>
            <person name="Storesund J.E."/>
            <person name="Kallscheuer N."/>
            <person name="Luecker S."/>
            <person name="Lage O.M."/>
            <person name="Pohl T."/>
            <person name="Merkel B.J."/>
            <person name="Hornburger P."/>
            <person name="Mueller R.-W."/>
            <person name="Bruemmer F."/>
            <person name="Labrenz M."/>
            <person name="Spormann A.M."/>
            <person name="Op den Camp H."/>
            <person name="Overmann J."/>
            <person name="Amann R."/>
            <person name="Jetten M.S.M."/>
            <person name="Mascher T."/>
            <person name="Medema M.H."/>
            <person name="Devos D.P."/>
            <person name="Kaster A.-K."/>
            <person name="Ovreas L."/>
            <person name="Rohde M."/>
            <person name="Galperin M.Y."/>
            <person name="Jogler C."/>
        </authorList>
    </citation>
    <scope>NUCLEOTIDE SEQUENCE [LARGE SCALE GENOMIC DNA]</scope>
    <source>
        <strain evidence="1 2">Mal52</strain>
    </source>
</reference>
<keyword evidence="2" id="KW-1185">Reference proteome</keyword>
<dbReference type="AlphaFoldDB" id="A0A517ZQG3"/>
<evidence type="ECO:0000313" key="2">
    <source>
        <dbReference type="Proteomes" id="UP000319383"/>
    </source>
</evidence>
<name>A0A517ZQG3_9PLAN</name>